<keyword evidence="4" id="KW-1185">Reference proteome</keyword>
<sequence length="108" mass="12573">MRCLRCRHQLPQDARPQRIWHRYYYCRNHDPLRAGGEQHRCPERNIRADALDTFVFDHIRAAITHPTNYWPANKRSPCTRPSPTTNSSAPNWPGWTERSTPPTPNGAA</sequence>
<evidence type="ECO:0000259" key="2">
    <source>
        <dbReference type="Pfam" id="PF13408"/>
    </source>
</evidence>
<dbReference type="KEGG" id="mcee:MCEL_06500"/>
<organism evidence="3 4">
    <name type="scientific">Mycolicibacterium celeriflavum</name>
    <name type="common">Mycobacterium celeriflavum</name>
    <dbReference type="NCBI Taxonomy" id="1249101"/>
    <lineage>
        <taxon>Bacteria</taxon>
        <taxon>Bacillati</taxon>
        <taxon>Actinomycetota</taxon>
        <taxon>Actinomycetes</taxon>
        <taxon>Mycobacteriales</taxon>
        <taxon>Mycobacteriaceae</taxon>
        <taxon>Mycolicibacterium</taxon>
    </lineage>
</organism>
<evidence type="ECO:0000313" key="3">
    <source>
        <dbReference type="EMBL" id="BBY42355.1"/>
    </source>
</evidence>
<accession>A0A7I7REQ2</accession>
<dbReference type="EMBL" id="AP022591">
    <property type="protein sequence ID" value="BBY42355.1"/>
    <property type="molecule type" value="Genomic_DNA"/>
</dbReference>
<proteinExistence type="predicted"/>
<name>A0A7I7REQ2_MYCCF</name>
<dbReference type="Pfam" id="PF13408">
    <property type="entry name" value="Zn_ribbon_recom"/>
    <property type="match status" value="1"/>
</dbReference>
<dbReference type="InterPro" id="IPR025827">
    <property type="entry name" value="Zn_ribbon_recom_dom"/>
</dbReference>
<gene>
    <name evidence="3" type="ORF">MCEL_06500</name>
</gene>
<dbReference type="AlphaFoldDB" id="A0A7I7REQ2"/>
<feature type="region of interest" description="Disordered" evidence="1">
    <location>
        <begin position="69"/>
        <end position="108"/>
    </location>
</feature>
<protein>
    <recommendedName>
        <fullName evidence="2">Recombinase zinc beta ribbon domain-containing protein</fullName>
    </recommendedName>
</protein>
<reference evidence="3 4" key="1">
    <citation type="journal article" date="2019" name="Emerg. Microbes Infect.">
        <title>Comprehensive subspecies identification of 175 nontuberculous mycobacteria species based on 7547 genomic profiles.</title>
        <authorList>
            <person name="Matsumoto Y."/>
            <person name="Kinjo T."/>
            <person name="Motooka D."/>
            <person name="Nabeya D."/>
            <person name="Jung N."/>
            <person name="Uechi K."/>
            <person name="Horii T."/>
            <person name="Iida T."/>
            <person name="Fujita J."/>
            <person name="Nakamura S."/>
        </authorList>
    </citation>
    <scope>NUCLEOTIDE SEQUENCE [LARGE SCALE GENOMIC DNA]</scope>
    <source>
        <strain evidence="3 4">JCM 18439</strain>
    </source>
</reference>
<evidence type="ECO:0000256" key="1">
    <source>
        <dbReference type="SAM" id="MobiDB-lite"/>
    </source>
</evidence>
<evidence type="ECO:0000313" key="4">
    <source>
        <dbReference type="Proteomes" id="UP000466431"/>
    </source>
</evidence>
<dbReference type="Proteomes" id="UP000466431">
    <property type="component" value="Chromosome"/>
</dbReference>
<feature type="compositionally biased region" description="Polar residues" evidence="1">
    <location>
        <begin position="79"/>
        <end position="90"/>
    </location>
</feature>
<feature type="domain" description="Recombinase zinc beta ribbon" evidence="2">
    <location>
        <begin position="1"/>
        <end position="60"/>
    </location>
</feature>